<accession>A0AAQ3MDH5</accession>
<sequence>MGCKNLTRMKVRAQIRLQSQTLLPFGASALAQTFTSNKARHAAYNLNPFGKEGQGHGLRNIESTVLVDQMCNQVNLTQLQVISYLPSAVKGRIHCFGTKYLSESEGKAPSQRISGTRRCFVS</sequence>
<dbReference type="Proteomes" id="UP001374535">
    <property type="component" value="Chromosome 11"/>
</dbReference>
<proteinExistence type="predicted"/>
<reference evidence="1 2" key="1">
    <citation type="journal article" date="2023" name="Life. Sci Alliance">
        <title>Evolutionary insights into 3D genome organization and epigenetic landscape of Vigna mungo.</title>
        <authorList>
            <person name="Junaid A."/>
            <person name="Singh B."/>
            <person name="Bhatia S."/>
        </authorList>
    </citation>
    <scope>NUCLEOTIDE SEQUENCE [LARGE SCALE GENOMIC DNA]</scope>
    <source>
        <strain evidence="1">Urdbean</strain>
    </source>
</reference>
<name>A0AAQ3MDH5_VIGMU</name>
<evidence type="ECO:0000313" key="1">
    <source>
        <dbReference type="EMBL" id="WVY89145.1"/>
    </source>
</evidence>
<gene>
    <name evidence="1" type="ORF">V8G54_034659</name>
</gene>
<dbReference type="EMBL" id="CP144690">
    <property type="protein sequence ID" value="WVY89145.1"/>
    <property type="molecule type" value="Genomic_DNA"/>
</dbReference>
<protein>
    <submittedName>
        <fullName evidence="1">Uncharacterized protein</fullName>
    </submittedName>
</protein>
<organism evidence="1 2">
    <name type="scientific">Vigna mungo</name>
    <name type="common">Black gram</name>
    <name type="synonym">Phaseolus mungo</name>
    <dbReference type="NCBI Taxonomy" id="3915"/>
    <lineage>
        <taxon>Eukaryota</taxon>
        <taxon>Viridiplantae</taxon>
        <taxon>Streptophyta</taxon>
        <taxon>Embryophyta</taxon>
        <taxon>Tracheophyta</taxon>
        <taxon>Spermatophyta</taxon>
        <taxon>Magnoliopsida</taxon>
        <taxon>eudicotyledons</taxon>
        <taxon>Gunneridae</taxon>
        <taxon>Pentapetalae</taxon>
        <taxon>rosids</taxon>
        <taxon>fabids</taxon>
        <taxon>Fabales</taxon>
        <taxon>Fabaceae</taxon>
        <taxon>Papilionoideae</taxon>
        <taxon>50 kb inversion clade</taxon>
        <taxon>NPAAA clade</taxon>
        <taxon>indigoferoid/millettioid clade</taxon>
        <taxon>Phaseoleae</taxon>
        <taxon>Vigna</taxon>
    </lineage>
</organism>
<dbReference type="AlphaFoldDB" id="A0AAQ3MDH5"/>
<keyword evidence="2" id="KW-1185">Reference proteome</keyword>
<evidence type="ECO:0000313" key="2">
    <source>
        <dbReference type="Proteomes" id="UP001374535"/>
    </source>
</evidence>